<feature type="domain" description="Helicase ATP-binding" evidence="1">
    <location>
        <begin position="66"/>
        <end position="258"/>
    </location>
</feature>
<dbReference type="InterPro" id="IPR014001">
    <property type="entry name" value="Helicase_ATP-bd"/>
</dbReference>
<protein>
    <recommendedName>
        <fullName evidence="1">Helicase ATP-binding domain-containing protein</fullName>
    </recommendedName>
</protein>
<dbReference type="GO" id="GO:0003677">
    <property type="term" value="F:DNA binding"/>
    <property type="evidence" value="ECO:0007669"/>
    <property type="project" value="InterPro"/>
</dbReference>
<dbReference type="REBASE" id="393121">
    <property type="entry name" value="LfeHFD1ORF1379P"/>
</dbReference>
<proteinExistence type="predicted"/>
<dbReference type="PROSITE" id="PS51192">
    <property type="entry name" value="HELICASE_ATP_BIND_1"/>
    <property type="match status" value="1"/>
</dbReference>
<dbReference type="AlphaFoldDB" id="A0AAJ4GET6"/>
<dbReference type="Pfam" id="PF04851">
    <property type="entry name" value="ResIII"/>
    <property type="match status" value="1"/>
</dbReference>
<gene>
    <name evidence="2" type="ORF">HCY95_01378</name>
</gene>
<evidence type="ECO:0000313" key="3">
    <source>
        <dbReference type="Proteomes" id="UP000503169"/>
    </source>
</evidence>
<dbReference type="PANTHER" id="PTHR47396">
    <property type="entry name" value="TYPE I RESTRICTION ENZYME ECOKI R PROTEIN"/>
    <property type="match status" value="1"/>
</dbReference>
<dbReference type="RefSeq" id="WP_168183523.1">
    <property type="nucleotide sequence ID" value="NZ_CP050919.1"/>
</dbReference>
<dbReference type="Proteomes" id="UP000503169">
    <property type="component" value="Chromosome"/>
</dbReference>
<dbReference type="GO" id="GO:0016787">
    <property type="term" value="F:hydrolase activity"/>
    <property type="evidence" value="ECO:0007669"/>
    <property type="project" value="InterPro"/>
</dbReference>
<dbReference type="SMART" id="SM00487">
    <property type="entry name" value="DEXDc"/>
    <property type="match status" value="1"/>
</dbReference>
<dbReference type="InterPro" id="IPR027417">
    <property type="entry name" value="P-loop_NTPase"/>
</dbReference>
<evidence type="ECO:0000313" key="2">
    <source>
        <dbReference type="EMBL" id="QIX58939.1"/>
    </source>
</evidence>
<dbReference type="Gene3D" id="3.40.50.300">
    <property type="entry name" value="P-loop containing nucleotide triphosphate hydrolases"/>
    <property type="match status" value="1"/>
</dbReference>
<evidence type="ECO:0000259" key="1">
    <source>
        <dbReference type="PROSITE" id="PS51192"/>
    </source>
</evidence>
<accession>A0AAJ4GET6</accession>
<dbReference type="CDD" id="cd18785">
    <property type="entry name" value="SF2_C"/>
    <property type="match status" value="1"/>
</dbReference>
<sequence>MAKKKARELVLPIVHEIKEYTSDFLKNDEPRHSFVYPDYIKHNLKHQLRDYQKQSLYNLNYTQKDDHVASRFNQLLFHMATGSGKTDVMAADILYFYHEFGYQNFLFVVNTNAVIAKTRENMLNVQSPKYLFSQPLSIDGETIELREVTRFPTNSEPGVIYLRLTTIQTLANELNTPRENGLTYGDLEKQKLIILADEAHHFSAGTKSKSDQKNKAWEYVLDRIRQANKANRQLEFTATIDLNNEFIYEKYRDKIIFQYDLKEFQNAGYSKKIARLQANADDNEKMLNAVLLSQYRKRMAIQAGVKDFKPVILFQSNKIPVSRAANDQFLTMMDRLTAEDLAQFITKQLQTTQSSTLRQAYTYYQTVDMGSLVRELQRDFQPLNIINVNETSSNGILGDLNDLRNLNTLEEPSNPFRAIFAVFKLSEGWDVLNLYDIVRIGEQPITSKQTNSEAQLIGRGARYNPFVYEDATSFTRRFDHSTPELQILESLHYHTINDKKYIDNLTKSFEAMQLQVEDDKDFDILTTTVKKSFKKSDVYQYGKLYYNDVEDVPESEYNGLAKYGVPVAELPTVNIETATLEATAFDTQNVAGMNETRLVKIDDALVKKAMARNPFFRFNTMKKYMPTLNSISEFMYDVQWLGQLKEIQATVSTGTDTVLSRETQLLVVEKYLAYIQRMLIMNYKRQRGTNKFIGLPIKEVVQDYQKRVPVNYSNAGVHELIQTYDYKKAPWFVYNEAIVDKLERSLIELIQGYVEELQNKYKDVYFIRSDERNTKLKLHEFADNVSHYAGFLPDFVLYLANESYIYQIYIEPKGTQLLDQDKWKENLLTSISPESVDIIGENGQVKLYGVKFYVAGDARQVRQSIQNIALN</sequence>
<dbReference type="PANTHER" id="PTHR47396:SF1">
    <property type="entry name" value="ATP-DEPENDENT HELICASE IRC3-RELATED"/>
    <property type="match status" value="1"/>
</dbReference>
<dbReference type="GO" id="GO:0005524">
    <property type="term" value="F:ATP binding"/>
    <property type="evidence" value="ECO:0007669"/>
    <property type="project" value="InterPro"/>
</dbReference>
<reference evidence="2 3" key="1">
    <citation type="submission" date="2020-04" db="EMBL/GenBank/DDBJ databases">
        <title>Novel strain L. Fermentum HFD1 producer antibacterial peptides.</title>
        <authorList>
            <person name="Ozhegov G.D."/>
            <person name="Pavlova A.S."/>
            <person name="Zhuravleva D.E."/>
            <person name="Gogoleva N.V."/>
            <person name="Shagimardanova E.I."/>
            <person name="Markelova M.I."/>
            <person name="Yarullina D.R."/>
            <person name="Kayumov A.R."/>
        </authorList>
    </citation>
    <scope>NUCLEOTIDE SEQUENCE [LARGE SCALE GENOMIC DNA]</scope>
    <source>
        <strain evidence="2 3">HFD1</strain>
    </source>
</reference>
<organism evidence="2 3">
    <name type="scientific">Limosilactobacillus fermentum</name>
    <name type="common">Lactobacillus fermentum</name>
    <dbReference type="NCBI Taxonomy" id="1613"/>
    <lineage>
        <taxon>Bacteria</taxon>
        <taxon>Bacillati</taxon>
        <taxon>Bacillota</taxon>
        <taxon>Bacilli</taxon>
        <taxon>Lactobacillales</taxon>
        <taxon>Lactobacillaceae</taxon>
        <taxon>Limosilactobacillus</taxon>
    </lineage>
</organism>
<dbReference type="InterPro" id="IPR050742">
    <property type="entry name" value="Helicase_Restrict-Modif_Enz"/>
</dbReference>
<name>A0AAJ4GET6_LIMFE</name>
<dbReference type="GO" id="GO:0005829">
    <property type="term" value="C:cytosol"/>
    <property type="evidence" value="ECO:0007669"/>
    <property type="project" value="TreeGrafter"/>
</dbReference>
<dbReference type="EMBL" id="CP050919">
    <property type="protein sequence ID" value="QIX58939.1"/>
    <property type="molecule type" value="Genomic_DNA"/>
</dbReference>
<dbReference type="InterPro" id="IPR006935">
    <property type="entry name" value="Helicase/UvrB_N"/>
</dbReference>
<dbReference type="SUPFAM" id="SSF52540">
    <property type="entry name" value="P-loop containing nucleoside triphosphate hydrolases"/>
    <property type="match status" value="1"/>
</dbReference>